<dbReference type="EMBL" id="MGKD01000029">
    <property type="protein sequence ID" value="OGN18812.1"/>
    <property type="molecule type" value="Genomic_DNA"/>
</dbReference>
<dbReference type="Pfam" id="PF00579">
    <property type="entry name" value="tRNA-synt_1b"/>
    <property type="match status" value="1"/>
</dbReference>
<dbReference type="InterPro" id="IPR014729">
    <property type="entry name" value="Rossmann-like_a/b/a_fold"/>
</dbReference>
<dbReference type="InterPro" id="IPR002307">
    <property type="entry name" value="Tyr-tRNA-ligase"/>
</dbReference>
<keyword evidence="9" id="KW-0694">RNA-binding</keyword>
<dbReference type="AlphaFoldDB" id="A0A1F8G0B8"/>
<dbReference type="PANTHER" id="PTHR11766">
    <property type="entry name" value="TYROSYL-TRNA SYNTHETASE"/>
    <property type="match status" value="1"/>
</dbReference>
<evidence type="ECO:0000256" key="7">
    <source>
        <dbReference type="ARBA" id="ARBA00048248"/>
    </source>
</evidence>
<dbReference type="Gene3D" id="1.10.240.10">
    <property type="entry name" value="Tyrosyl-Transfer RNA Synthetase"/>
    <property type="match status" value="1"/>
</dbReference>
<evidence type="ECO:0000256" key="3">
    <source>
        <dbReference type="ARBA" id="ARBA00022741"/>
    </source>
</evidence>
<dbReference type="Proteomes" id="UP000177478">
    <property type="component" value="Unassembled WGS sequence"/>
</dbReference>
<dbReference type="InterPro" id="IPR036986">
    <property type="entry name" value="S4_RNA-bd_sf"/>
</dbReference>
<reference evidence="12 13" key="1">
    <citation type="journal article" date="2016" name="Nat. Commun.">
        <title>Thousands of microbial genomes shed light on interconnected biogeochemical processes in an aquifer system.</title>
        <authorList>
            <person name="Anantharaman K."/>
            <person name="Brown C.T."/>
            <person name="Hug L.A."/>
            <person name="Sharon I."/>
            <person name="Castelle C.J."/>
            <person name="Probst A.J."/>
            <person name="Thomas B.C."/>
            <person name="Singh A."/>
            <person name="Wilkins M.J."/>
            <person name="Karaoz U."/>
            <person name="Brodie E.L."/>
            <person name="Williams K.H."/>
            <person name="Hubbard S.S."/>
            <person name="Banfield J.F."/>
        </authorList>
    </citation>
    <scope>NUCLEOTIDE SEQUENCE [LARGE SCALE GENOMIC DNA]</scope>
</reference>
<dbReference type="InterPro" id="IPR002942">
    <property type="entry name" value="S4_RNA-bd"/>
</dbReference>
<feature type="domain" description="RNA-binding S4" evidence="11">
    <location>
        <begin position="340"/>
        <end position="398"/>
    </location>
</feature>
<dbReference type="SUPFAM" id="SSF55174">
    <property type="entry name" value="Alpha-L RNA-binding motif"/>
    <property type="match status" value="1"/>
</dbReference>
<dbReference type="SUPFAM" id="SSF52374">
    <property type="entry name" value="Nucleotidylyl transferase"/>
    <property type="match status" value="1"/>
</dbReference>
<dbReference type="InterPro" id="IPR002305">
    <property type="entry name" value="aa-tRNA-synth_Ic"/>
</dbReference>
<protein>
    <recommendedName>
        <fullName evidence="1 8">Tyrosine--tRNA ligase</fullName>
        <ecNumber evidence="1 8">6.1.1.1</ecNumber>
    </recommendedName>
</protein>
<dbReference type="GO" id="GO:0005524">
    <property type="term" value="F:ATP binding"/>
    <property type="evidence" value="ECO:0007669"/>
    <property type="project" value="UniProtKB-KW"/>
</dbReference>
<dbReference type="EC" id="6.1.1.1" evidence="1 8"/>
<dbReference type="InterPro" id="IPR024088">
    <property type="entry name" value="Tyr-tRNA-ligase_bac-type"/>
</dbReference>
<dbReference type="Pfam" id="PF01479">
    <property type="entry name" value="S4"/>
    <property type="match status" value="1"/>
</dbReference>
<dbReference type="NCBIfam" id="TIGR00234">
    <property type="entry name" value="tyrS"/>
    <property type="match status" value="1"/>
</dbReference>
<sequence>MSEIPTKSQIEELFGRYVDTIFPSLEKAVELLSSGKPLTFYLGIDPTGPDIHLGHTTNLLVLKKLIKLGHKVILLMGDFTAQTGDPTGKDSTRKVLDNEQVLKNMETYLDQVNKILEKDSYVVRHNSEWLAGLTFAEIRKLARHITVQQTITRDMFQKRLAEGKAITLEEFLYPLMQGYDSVAMAVDGEIGGTDQTFNMMMGRDLVGAILGKEKIVITTRLLEDPETKKKIMNKSEGSYVSLNDSANEMFGKAMALSDSAILPILTYCTEVSLEKVNDLAERLKNGENPKVLKEEMAKELVKMYYGPEPAEAAVENFTKVFSKGGLPDDILELANCAGQSIVDLIFNNKLALSRSEAKRLIEQGGVKIDEQTVSDWDQTVKVGEVIKIGARRFVKVVS</sequence>
<dbReference type="CDD" id="cd00165">
    <property type="entry name" value="S4"/>
    <property type="match status" value="1"/>
</dbReference>
<keyword evidence="5 10" id="KW-0648">Protein biosynthesis</keyword>
<keyword evidence="6 10" id="KW-0030">Aminoacyl-tRNA synthetase</keyword>
<accession>A0A1F8G0B8</accession>
<dbReference type="SMART" id="SM00363">
    <property type="entry name" value="S4"/>
    <property type="match status" value="1"/>
</dbReference>
<comment type="catalytic activity">
    <reaction evidence="7">
        <text>tRNA(Tyr) + L-tyrosine + ATP = L-tyrosyl-tRNA(Tyr) + AMP + diphosphate + H(+)</text>
        <dbReference type="Rhea" id="RHEA:10220"/>
        <dbReference type="Rhea" id="RHEA-COMP:9706"/>
        <dbReference type="Rhea" id="RHEA-COMP:9707"/>
        <dbReference type="ChEBI" id="CHEBI:15378"/>
        <dbReference type="ChEBI" id="CHEBI:30616"/>
        <dbReference type="ChEBI" id="CHEBI:33019"/>
        <dbReference type="ChEBI" id="CHEBI:58315"/>
        <dbReference type="ChEBI" id="CHEBI:78442"/>
        <dbReference type="ChEBI" id="CHEBI:78536"/>
        <dbReference type="ChEBI" id="CHEBI:456215"/>
        <dbReference type="EC" id="6.1.1.1"/>
    </reaction>
</comment>
<evidence type="ECO:0000259" key="11">
    <source>
        <dbReference type="SMART" id="SM00363"/>
    </source>
</evidence>
<dbReference type="GO" id="GO:0006437">
    <property type="term" value="P:tyrosyl-tRNA aminoacylation"/>
    <property type="evidence" value="ECO:0007669"/>
    <property type="project" value="UniProtKB-UniRule"/>
</dbReference>
<keyword evidence="3 10" id="KW-0547">Nucleotide-binding</keyword>
<dbReference type="PROSITE" id="PS50889">
    <property type="entry name" value="S4"/>
    <property type="match status" value="1"/>
</dbReference>
<evidence type="ECO:0000256" key="1">
    <source>
        <dbReference type="ARBA" id="ARBA00013160"/>
    </source>
</evidence>
<evidence type="ECO:0000256" key="4">
    <source>
        <dbReference type="ARBA" id="ARBA00022840"/>
    </source>
</evidence>
<dbReference type="PRINTS" id="PR01040">
    <property type="entry name" value="TRNASYNTHTYR"/>
</dbReference>
<proteinExistence type="inferred from homology"/>
<dbReference type="Gene3D" id="3.10.290.10">
    <property type="entry name" value="RNA-binding S4 domain"/>
    <property type="match status" value="1"/>
</dbReference>
<dbReference type="PROSITE" id="PS00178">
    <property type="entry name" value="AA_TRNA_LIGASE_I"/>
    <property type="match status" value="1"/>
</dbReference>
<organism evidence="12 13">
    <name type="scientific">Candidatus Yanofskybacteria bacterium RIFCSPHIGHO2_12_FULL_45_19b</name>
    <dbReference type="NCBI Taxonomy" id="1802689"/>
    <lineage>
        <taxon>Bacteria</taxon>
        <taxon>Candidatus Yanofskyibacteriota</taxon>
    </lineage>
</organism>
<evidence type="ECO:0000256" key="8">
    <source>
        <dbReference type="NCBIfam" id="TIGR00234"/>
    </source>
</evidence>
<evidence type="ECO:0000313" key="12">
    <source>
        <dbReference type="EMBL" id="OGN18812.1"/>
    </source>
</evidence>
<dbReference type="PANTHER" id="PTHR11766:SF1">
    <property type="entry name" value="TYROSINE--TRNA LIGASE"/>
    <property type="match status" value="1"/>
</dbReference>
<dbReference type="GO" id="GO:0003723">
    <property type="term" value="F:RNA binding"/>
    <property type="evidence" value="ECO:0007669"/>
    <property type="project" value="UniProtKB-KW"/>
</dbReference>
<evidence type="ECO:0000313" key="13">
    <source>
        <dbReference type="Proteomes" id="UP000177478"/>
    </source>
</evidence>
<dbReference type="InterPro" id="IPR001412">
    <property type="entry name" value="aa-tRNA-synth_I_CS"/>
</dbReference>
<dbReference type="Gene3D" id="3.40.50.620">
    <property type="entry name" value="HUPs"/>
    <property type="match status" value="1"/>
</dbReference>
<evidence type="ECO:0000256" key="10">
    <source>
        <dbReference type="RuleBase" id="RU363036"/>
    </source>
</evidence>
<evidence type="ECO:0000256" key="9">
    <source>
        <dbReference type="PROSITE-ProRule" id="PRU00182"/>
    </source>
</evidence>
<name>A0A1F8G0B8_9BACT</name>
<evidence type="ECO:0000256" key="2">
    <source>
        <dbReference type="ARBA" id="ARBA00022598"/>
    </source>
</evidence>
<comment type="caution">
    <text evidence="12">The sequence shown here is derived from an EMBL/GenBank/DDBJ whole genome shotgun (WGS) entry which is preliminary data.</text>
</comment>
<dbReference type="GO" id="GO:0004831">
    <property type="term" value="F:tyrosine-tRNA ligase activity"/>
    <property type="evidence" value="ECO:0007669"/>
    <property type="project" value="UniProtKB-UniRule"/>
</dbReference>
<evidence type="ECO:0000256" key="5">
    <source>
        <dbReference type="ARBA" id="ARBA00022917"/>
    </source>
</evidence>
<dbReference type="STRING" id="1802689.A3F25_02735"/>
<comment type="similarity">
    <text evidence="10">Belongs to the class-I aminoacyl-tRNA synthetase family.</text>
</comment>
<keyword evidence="4 10" id="KW-0067">ATP-binding</keyword>
<keyword evidence="2 10" id="KW-0436">Ligase</keyword>
<evidence type="ECO:0000256" key="6">
    <source>
        <dbReference type="ARBA" id="ARBA00023146"/>
    </source>
</evidence>
<gene>
    <name evidence="12" type="ORF">A3F25_02735</name>
</gene>
<dbReference type="GO" id="GO:0005829">
    <property type="term" value="C:cytosol"/>
    <property type="evidence" value="ECO:0007669"/>
    <property type="project" value="TreeGrafter"/>
</dbReference>